<dbReference type="GeneID" id="25974896"/>
<evidence type="ECO:0000313" key="7">
    <source>
        <dbReference type="EMBL" id="EFX00879.1"/>
    </source>
</evidence>
<dbReference type="GO" id="GO:0006120">
    <property type="term" value="P:mitochondrial electron transport, NADH to ubiquinone"/>
    <property type="evidence" value="ECO:0007669"/>
    <property type="project" value="InterPro"/>
</dbReference>
<evidence type="ECO:0000256" key="2">
    <source>
        <dbReference type="ARBA" id="ARBA00022692"/>
    </source>
</evidence>
<accession>F0XN71</accession>
<evidence type="ECO:0000256" key="3">
    <source>
        <dbReference type="ARBA" id="ARBA00022792"/>
    </source>
</evidence>
<keyword evidence="5" id="KW-0496">Mitochondrion</keyword>
<dbReference type="GO" id="GO:0045271">
    <property type="term" value="C:respiratory chain complex I"/>
    <property type="evidence" value="ECO:0007669"/>
    <property type="project" value="InterPro"/>
</dbReference>
<dbReference type="HOGENOM" id="CLU_088319_0_0_1"/>
<dbReference type="AlphaFoldDB" id="F0XN71"/>
<dbReference type="Pfam" id="PF02466">
    <property type="entry name" value="Tim17"/>
    <property type="match status" value="1"/>
</dbReference>
<comment type="subcellular location">
    <subcellularLocation>
        <location evidence="1">Mitochondrion inner membrane</location>
        <topology evidence="1">Multi-pass membrane protein</topology>
    </subcellularLocation>
</comment>
<proteinExistence type="predicted"/>
<sequence length="197" mass="21113">MAGDDVYHPEDAIKASAKGSLVVGGAGLFLAAIQNSLQKRNVGAWGVFTRSGGMVASFAAVGGVYEFSRVAMANLREKKDVYNTAVSGFLAGSVFGLASGRIPRIVGMGAFTASILAAFEFTGGTLRGWSDEKVDDGYSYKEYLRKNRRRPAEETFAELGDGRAGMIHSPDYEALRVQRIKERYGIDVKTVSADPNA</sequence>
<dbReference type="EMBL" id="GL629795">
    <property type="protein sequence ID" value="EFX00879.1"/>
    <property type="molecule type" value="Genomic_DNA"/>
</dbReference>
<dbReference type="InterPro" id="IPR039205">
    <property type="entry name" value="NDUFA11"/>
</dbReference>
<keyword evidence="2" id="KW-0812">Transmembrane</keyword>
<evidence type="ECO:0000256" key="4">
    <source>
        <dbReference type="ARBA" id="ARBA00022989"/>
    </source>
</evidence>
<dbReference type="PANTHER" id="PTHR21382">
    <property type="entry name" value="NADH-UBIQUINONE OXIDOREDUCTASE SUBUNIT"/>
    <property type="match status" value="1"/>
</dbReference>
<keyword evidence="8" id="KW-1185">Reference proteome</keyword>
<protein>
    <submittedName>
        <fullName evidence="7">NADH-ubiquinone oxidoreductase subunit</fullName>
    </submittedName>
</protein>
<dbReference type="STRING" id="655863.F0XN71"/>
<organism evidence="8">
    <name type="scientific">Grosmannia clavigera (strain kw1407 / UAMH 11150)</name>
    <name type="common">Blue stain fungus</name>
    <name type="synonym">Graphiocladiella clavigera</name>
    <dbReference type="NCBI Taxonomy" id="655863"/>
    <lineage>
        <taxon>Eukaryota</taxon>
        <taxon>Fungi</taxon>
        <taxon>Dikarya</taxon>
        <taxon>Ascomycota</taxon>
        <taxon>Pezizomycotina</taxon>
        <taxon>Sordariomycetes</taxon>
        <taxon>Sordariomycetidae</taxon>
        <taxon>Ophiostomatales</taxon>
        <taxon>Ophiostomataceae</taxon>
        <taxon>Leptographium</taxon>
    </lineage>
</organism>
<gene>
    <name evidence="7" type="ORF">CMQ_1960</name>
</gene>
<dbReference type="InParanoid" id="F0XN71"/>
<evidence type="ECO:0000256" key="5">
    <source>
        <dbReference type="ARBA" id="ARBA00023128"/>
    </source>
</evidence>
<dbReference type="eggNOG" id="ENOG502S81D">
    <property type="taxonomic scope" value="Eukaryota"/>
</dbReference>
<keyword evidence="3" id="KW-0999">Mitochondrion inner membrane</keyword>
<dbReference type="PANTHER" id="PTHR21382:SF1">
    <property type="entry name" value="NADH DEHYDROGENASE [UBIQUINONE] 1 ALPHA SUBCOMPLEX SUBUNIT 11"/>
    <property type="match status" value="1"/>
</dbReference>
<evidence type="ECO:0000256" key="1">
    <source>
        <dbReference type="ARBA" id="ARBA00004448"/>
    </source>
</evidence>
<dbReference type="Proteomes" id="UP000007796">
    <property type="component" value="Unassembled WGS sequence"/>
</dbReference>
<dbReference type="OrthoDB" id="1913277at2759"/>
<keyword evidence="7" id="KW-0830">Ubiquinone</keyword>
<keyword evidence="6" id="KW-0472">Membrane</keyword>
<dbReference type="GO" id="GO:0005743">
    <property type="term" value="C:mitochondrial inner membrane"/>
    <property type="evidence" value="ECO:0007669"/>
    <property type="project" value="UniProtKB-SubCell"/>
</dbReference>
<evidence type="ECO:0000256" key="6">
    <source>
        <dbReference type="ARBA" id="ARBA00023136"/>
    </source>
</evidence>
<reference evidence="7 8" key="1">
    <citation type="journal article" date="2011" name="Proc. Natl. Acad. Sci. U.S.A.">
        <title>Genome and transcriptome analyses of the mountain pine beetle-fungal symbiont Grosmannia clavigera, a lodgepole pine pathogen.</title>
        <authorList>
            <person name="DiGuistini S."/>
            <person name="Wang Y."/>
            <person name="Liao N.Y."/>
            <person name="Taylor G."/>
            <person name="Tanguay P."/>
            <person name="Feau N."/>
            <person name="Henrissat B."/>
            <person name="Chan S.K."/>
            <person name="Hesse-Orce U."/>
            <person name="Alamouti S.M."/>
            <person name="Tsui C.K.M."/>
            <person name="Docking R.T."/>
            <person name="Levasseur A."/>
            <person name="Haridas S."/>
            <person name="Robertson G."/>
            <person name="Birol I."/>
            <person name="Holt R.A."/>
            <person name="Marra M.A."/>
            <person name="Hamelin R.C."/>
            <person name="Hirst M."/>
            <person name="Jones S.J.M."/>
            <person name="Bohlmann J."/>
            <person name="Breuil C."/>
        </authorList>
    </citation>
    <scope>NUCLEOTIDE SEQUENCE [LARGE SCALE GENOMIC DNA]</scope>
    <source>
        <strain evidence="8">kw1407 / UAMH 11150</strain>
    </source>
</reference>
<keyword evidence="4" id="KW-1133">Transmembrane helix</keyword>
<name>F0XN71_GROCL</name>
<evidence type="ECO:0000313" key="8">
    <source>
        <dbReference type="Proteomes" id="UP000007796"/>
    </source>
</evidence>
<dbReference type="RefSeq" id="XP_014170361.1">
    <property type="nucleotide sequence ID" value="XM_014314886.1"/>
</dbReference>